<sequence length="79" mass="9052">MLGMKANEPRIGIYFPSNVWMRIRDQLMSTYLLVRIMNMVPNTQKCEWEQFQLMGSKSSADLVDNITRDGILIKISVGG</sequence>
<accession>A0A0L8GGA4</accession>
<proteinExistence type="predicted"/>
<protein>
    <submittedName>
        <fullName evidence="1">Uncharacterized protein</fullName>
    </submittedName>
</protein>
<gene>
    <name evidence="1" type="ORF">OCBIM_22033908mg</name>
</gene>
<organism evidence="1">
    <name type="scientific">Octopus bimaculoides</name>
    <name type="common">California two-spotted octopus</name>
    <dbReference type="NCBI Taxonomy" id="37653"/>
    <lineage>
        <taxon>Eukaryota</taxon>
        <taxon>Metazoa</taxon>
        <taxon>Spiralia</taxon>
        <taxon>Lophotrochozoa</taxon>
        <taxon>Mollusca</taxon>
        <taxon>Cephalopoda</taxon>
        <taxon>Coleoidea</taxon>
        <taxon>Octopodiformes</taxon>
        <taxon>Octopoda</taxon>
        <taxon>Incirrata</taxon>
        <taxon>Octopodidae</taxon>
        <taxon>Octopus</taxon>
    </lineage>
</organism>
<dbReference type="EMBL" id="KQ421906">
    <property type="protein sequence ID" value="KOF75983.1"/>
    <property type="molecule type" value="Genomic_DNA"/>
</dbReference>
<reference evidence="1" key="1">
    <citation type="submission" date="2015-07" db="EMBL/GenBank/DDBJ databases">
        <title>MeaNS - Measles Nucleotide Surveillance Program.</title>
        <authorList>
            <person name="Tran T."/>
            <person name="Druce J."/>
        </authorList>
    </citation>
    <scope>NUCLEOTIDE SEQUENCE</scope>
    <source>
        <strain evidence="1">UCB-OBI-ISO-001</strain>
        <tissue evidence="1">Gonad</tissue>
    </source>
</reference>
<name>A0A0L8GGA4_OCTBM</name>
<dbReference type="AlphaFoldDB" id="A0A0L8GGA4"/>
<evidence type="ECO:0000313" key="1">
    <source>
        <dbReference type="EMBL" id="KOF75983.1"/>
    </source>
</evidence>